<gene>
    <name evidence="9" type="ORF">METZ01_LOCUS299347</name>
</gene>
<dbReference type="PANTHER" id="PTHR30043:SF1">
    <property type="entry name" value="ABC TRANSPORT SYSTEM PERMEASE PROTEIN P69"/>
    <property type="match status" value="1"/>
</dbReference>
<dbReference type="Pfam" id="PF00528">
    <property type="entry name" value="BPD_transp_1"/>
    <property type="match status" value="1"/>
</dbReference>
<evidence type="ECO:0000256" key="5">
    <source>
        <dbReference type="ARBA" id="ARBA00022989"/>
    </source>
</evidence>
<dbReference type="InterPro" id="IPR035906">
    <property type="entry name" value="MetI-like_sf"/>
</dbReference>
<accession>A0A382MBX0</accession>
<keyword evidence="5 7" id="KW-1133">Transmembrane helix</keyword>
<evidence type="ECO:0000259" key="8">
    <source>
        <dbReference type="PROSITE" id="PS50928"/>
    </source>
</evidence>
<feature type="domain" description="ABC transmembrane type-1" evidence="8">
    <location>
        <begin position="90"/>
        <end position="286"/>
    </location>
</feature>
<keyword evidence="6 7" id="KW-0472">Membrane</keyword>
<organism evidence="9">
    <name type="scientific">marine metagenome</name>
    <dbReference type="NCBI Taxonomy" id="408172"/>
    <lineage>
        <taxon>unclassified sequences</taxon>
        <taxon>metagenomes</taxon>
        <taxon>ecological metagenomes</taxon>
    </lineage>
</organism>
<reference evidence="9" key="1">
    <citation type="submission" date="2018-05" db="EMBL/GenBank/DDBJ databases">
        <authorList>
            <person name="Lanie J.A."/>
            <person name="Ng W.-L."/>
            <person name="Kazmierczak K.M."/>
            <person name="Andrzejewski T.M."/>
            <person name="Davidsen T.M."/>
            <person name="Wayne K.J."/>
            <person name="Tettelin H."/>
            <person name="Glass J.I."/>
            <person name="Rusch D."/>
            <person name="Podicherti R."/>
            <person name="Tsui H.-C.T."/>
            <person name="Winkler M.E."/>
        </authorList>
    </citation>
    <scope>NUCLEOTIDE SEQUENCE</scope>
</reference>
<dbReference type="InterPro" id="IPR000515">
    <property type="entry name" value="MetI-like"/>
</dbReference>
<name>A0A382MBX0_9ZZZZ</name>
<evidence type="ECO:0000256" key="7">
    <source>
        <dbReference type="SAM" id="Phobius"/>
    </source>
</evidence>
<protein>
    <recommendedName>
        <fullName evidence="8">ABC transmembrane type-1 domain-containing protein</fullName>
    </recommendedName>
</protein>
<sequence length="291" mass="32622">MLGNARHHTPTTLRWPQINFIRFSLVAMLFLNVSSWIFVLNTDGAQHHSFISSETFGRFMDFASDLLGIGSSGTPAFLQWSEWRSTGHLAYDTLVMSVMAIGFAALFALVFFIFGARNMMVGEMAPYGSWFWHGVFFLVRGIFLVTRAIPELIWAMLIIFILSPGLLPGAVALGLHNMGVLGKLSSEVVEGLDQRPIQALRSTGAGRFQIMVYGVLPQAMPRFVTYLFYRWEVIIRTAIVVGFVSAGGLGTEFRLSMSYFHFTKLSLLLAWYLILVLSVDIVTAYLRRLAK</sequence>
<dbReference type="CDD" id="cd06261">
    <property type="entry name" value="TM_PBP2"/>
    <property type="match status" value="1"/>
</dbReference>
<dbReference type="SUPFAM" id="SSF161098">
    <property type="entry name" value="MetI-like"/>
    <property type="match status" value="1"/>
</dbReference>
<evidence type="ECO:0000256" key="6">
    <source>
        <dbReference type="ARBA" id="ARBA00023136"/>
    </source>
</evidence>
<proteinExistence type="predicted"/>
<keyword evidence="4 7" id="KW-0812">Transmembrane</keyword>
<feature type="transmembrane region" description="Helical" evidence="7">
    <location>
        <begin position="127"/>
        <end position="146"/>
    </location>
</feature>
<evidence type="ECO:0000256" key="1">
    <source>
        <dbReference type="ARBA" id="ARBA00004651"/>
    </source>
</evidence>
<evidence type="ECO:0000313" key="9">
    <source>
        <dbReference type="EMBL" id="SVC46493.1"/>
    </source>
</evidence>
<keyword evidence="3" id="KW-1003">Cell membrane</keyword>
<evidence type="ECO:0000256" key="4">
    <source>
        <dbReference type="ARBA" id="ARBA00022692"/>
    </source>
</evidence>
<dbReference type="PROSITE" id="PS50928">
    <property type="entry name" value="ABC_TM1"/>
    <property type="match status" value="1"/>
</dbReference>
<dbReference type="EMBL" id="UINC01092694">
    <property type="protein sequence ID" value="SVC46493.1"/>
    <property type="molecule type" value="Genomic_DNA"/>
</dbReference>
<dbReference type="AlphaFoldDB" id="A0A382MBX0"/>
<feature type="transmembrane region" description="Helical" evidence="7">
    <location>
        <begin position="152"/>
        <end position="175"/>
    </location>
</feature>
<dbReference type="GO" id="GO:0005886">
    <property type="term" value="C:plasma membrane"/>
    <property type="evidence" value="ECO:0007669"/>
    <property type="project" value="UniProtKB-SubCell"/>
</dbReference>
<dbReference type="GO" id="GO:0055085">
    <property type="term" value="P:transmembrane transport"/>
    <property type="evidence" value="ECO:0007669"/>
    <property type="project" value="InterPro"/>
</dbReference>
<feature type="transmembrane region" description="Helical" evidence="7">
    <location>
        <begin position="93"/>
        <end position="115"/>
    </location>
</feature>
<evidence type="ECO:0000256" key="2">
    <source>
        <dbReference type="ARBA" id="ARBA00022448"/>
    </source>
</evidence>
<feature type="transmembrane region" description="Helical" evidence="7">
    <location>
        <begin position="20"/>
        <end position="41"/>
    </location>
</feature>
<dbReference type="Gene3D" id="1.10.3720.10">
    <property type="entry name" value="MetI-like"/>
    <property type="match status" value="1"/>
</dbReference>
<feature type="transmembrane region" description="Helical" evidence="7">
    <location>
        <begin position="227"/>
        <end position="249"/>
    </location>
</feature>
<comment type="subcellular location">
    <subcellularLocation>
        <location evidence="1">Cell membrane</location>
        <topology evidence="1">Multi-pass membrane protein</topology>
    </subcellularLocation>
</comment>
<dbReference type="PANTHER" id="PTHR30043">
    <property type="entry name" value="PHOSPHONATES TRANSPORT SYSTEM PERMEASE PROTEIN"/>
    <property type="match status" value="1"/>
</dbReference>
<keyword evidence="2" id="KW-0813">Transport</keyword>
<evidence type="ECO:0000256" key="3">
    <source>
        <dbReference type="ARBA" id="ARBA00022475"/>
    </source>
</evidence>
<feature type="transmembrane region" description="Helical" evidence="7">
    <location>
        <begin position="269"/>
        <end position="286"/>
    </location>
</feature>